<dbReference type="PANTHER" id="PTHR31845:SF17">
    <property type="entry name" value="ZN(II)2CYS6 TRANSCRIPTION FACTOR (EUROFUNG)"/>
    <property type="match status" value="1"/>
</dbReference>
<feature type="compositionally biased region" description="Pro residues" evidence="6">
    <location>
        <begin position="571"/>
        <end position="592"/>
    </location>
</feature>
<dbReference type="Pfam" id="PF00172">
    <property type="entry name" value="Zn_clus"/>
    <property type="match status" value="1"/>
</dbReference>
<feature type="region of interest" description="Disordered" evidence="6">
    <location>
        <begin position="125"/>
        <end position="180"/>
    </location>
</feature>
<accession>A0A061BHT1</accession>
<comment type="subcellular location">
    <subcellularLocation>
        <location evidence="1">Nucleus</location>
    </subcellularLocation>
</comment>
<feature type="compositionally biased region" description="Low complexity" evidence="6">
    <location>
        <begin position="149"/>
        <end position="161"/>
    </location>
</feature>
<keyword evidence="5" id="KW-0539">Nucleus</keyword>
<dbReference type="PROSITE" id="PS00463">
    <property type="entry name" value="ZN2_CY6_FUNGAL_1"/>
    <property type="match status" value="1"/>
</dbReference>
<dbReference type="PANTHER" id="PTHR31845">
    <property type="entry name" value="FINGER DOMAIN PROTEIN, PUTATIVE-RELATED"/>
    <property type="match status" value="1"/>
</dbReference>
<evidence type="ECO:0000256" key="3">
    <source>
        <dbReference type="ARBA" id="ARBA00023125"/>
    </source>
</evidence>
<name>A0A061BHT1_RHOTO</name>
<dbReference type="EMBL" id="LK052956">
    <property type="protein sequence ID" value="CDR48939.1"/>
    <property type="molecule type" value="Genomic_DNA"/>
</dbReference>
<organism evidence="8">
    <name type="scientific">Rhodotorula toruloides</name>
    <name type="common">Yeast</name>
    <name type="synonym">Rhodosporidium toruloides</name>
    <dbReference type="NCBI Taxonomy" id="5286"/>
    <lineage>
        <taxon>Eukaryota</taxon>
        <taxon>Fungi</taxon>
        <taxon>Dikarya</taxon>
        <taxon>Basidiomycota</taxon>
        <taxon>Pucciniomycotina</taxon>
        <taxon>Microbotryomycetes</taxon>
        <taxon>Sporidiobolales</taxon>
        <taxon>Sporidiobolaceae</taxon>
        <taxon>Rhodotorula</taxon>
    </lineage>
</organism>
<evidence type="ECO:0000256" key="4">
    <source>
        <dbReference type="ARBA" id="ARBA00023163"/>
    </source>
</evidence>
<dbReference type="OrthoDB" id="3364175at2759"/>
<feature type="domain" description="Zn(2)-C6 fungal-type" evidence="7">
    <location>
        <begin position="17"/>
        <end position="48"/>
    </location>
</feature>
<keyword evidence="4" id="KW-0804">Transcription</keyword>
<dbReference type="InterPro" id="IPR051089">
    <property type="entry name" value="prtT"/>
</dbReference>
<feature type="compositionally biased region" description="Polar residues" evidence="6">
    <location>
        <begin position="162"/>
        <end position="175"/>
    </location>
</feature>
<dbReference type="InterPro" id="IPR036864">
    <property type="entry name" value="Zn2-C6_fun-type_DNA-bd_sf"/>
</dbReference>
<dbReference type="PROSITE" id="PS50048">
    <property type="entry name" value="ZN2_CY6_FUNGAL_2"/>
    <property type="match status" value="1"/>
</dbReference>
<keyword evidence="2" id="KW-0805">Transcription regulation</keyword>
<dbReference type="AlphaFoldDB" id="A0A061BHT1"/>
<evidence type="ECO:0000259" key="7">
    <source>
        <dbReference type="PROSITE" id="PS50048"/>
    </source>
</evidence>
<evidence type="ECO:0000256" key="6">
    <source>
        <dbReference type="SAM" id="MobiDB-lite"/>
    </source>
</evidence>
<dbReference type="GO" id="GO:0008270">
    <property type="term" value="F:zinc ion binding"/>
    <property type="evidence" value="ECO:0007669"/>
    <property type="project" value="InterPro"/>
</dbReference>
<dbReference type="InterPro" id="IPR001138">
    <property type="entry name" value="Zn2Cys6_DnaBD"/>
</dbReference>
<sequence length="1071" mass="112589">MSDGLAKTAKSSRSRAACDSCKSTKQRCDGPSVIPCRRCQLYGLQCVYSAVPAPSRKTAKVLAASTPSAPSGLAPVLPLAQANVGLDAGTNTLLHDMAARLRSIESTLSGLQLSTVIAQAHGHSSASAADSLDPNSSIAEADTPDDDSSASSPSGPSRKPSLTASQTRPNGSTVPSAVPENTGETALQAINDAVELINSFAGQANSAPEAGGASGADGAGVGATVGRIMAFEGWTRPDAFERGVMTVDECTKSLEIFFNRIAPWLPVFPSPPTSAWSLDALRARSPVLFHVMLLTTSYFLLPSPGDKSKKVYLQLLSIVNELVAPIVLGTMKADLTPDLVRALLILLVYKPVEYSHLLHTHSITPTAAERAAKNNAPSSAVIWMLETFVVRRIGLDSAPADFARAYQAAGGEASKIPAGVIDNLRLFMWFLVTDVHGALTTGRATSGFSASVAARTTRAFASLQIQPSDTRLCAFLEFYGLVGKVLGRPWVRGEGLWRDEWEKEMEEWNKGVEAWEDHWREGLREAFKRGDRHAWNAATVHVQLVKATVNASVFYRWNRLRRAAATGSGGPSPPITPDSPFPPSPSGAPPTLSPAEWRFLGVSIAALERMMFSLSEESRVLRPGQVEWDGEKRVQWPPVDPATGLRKPLTPDQEMISAMKTAIDPVTCIGLAYPLILLAKMCNAGLSRCELSTTNQPADPLDPSASPPGTSPSAYVPTPAASYLTGRPILVGRKLCVLLGLGASFLEAIAPTPSHPSAIHAQTLRTILRAGTWGQDETRGTTAAQRELFNAVKTGHAQPEALGVMDAAGVQIAQVRDAGKILAAVLAQISPANSPPPATLPDPPKQASLSPPLAMALPQQQHLQQELPPQQDSFFAFGTNGPFSTSATTSPPLFGMQQHAQPQIPPMNAPPFYPPSYTTSASDFGSLFSSVSPSTGSNISPAVSNGAPLHSTSPPAFNFSSNGSFSFSSSVSPPPLGQLATAFSSPGTNSGFTSLGAQPAGVGTSMAVDVDTDSLLARAGEIDWSAIERQLGMKDGALSARAGFGAGDYEVGGASLGLSGMGDGSTDWMNL</sequence>
<proteinExistence type="predicted"/>
<keyword evidence="3" id="KW-0238">DNA-binding</keyword>
<evidence type="ECO:0000256" key="2">
    <source>
        <dbReference type="ARBA" id="ARBA00023015"/>
    </source>
</evidence>
<dbReference type="SUPFAM" id="SSF57701">
    <property type="entry name" value="Zn2/Cys6 DNA-binding domain"/>
    <property type="match status" value="1"/>
</dbReference>
<reference evidence="8" key="1">
    <citation type="journal article" date="2014" name="Genome Announc.">
        <title>Draft genome sequence of Rhodosporidium toruloides CECT1137, an oleaginous yeast of biotechnological interest.</title>
        <authorList>
            <person name="Morin N."/>
            <person name="Calcas X."/>
            <person name="Devillers H."/>
            <person name="Durrens P."/>
            <person name="Sherman D.J."/>
            <person name="Nicaud J.-M."/>
            <person name="Neuveglise C."/>
        </authorList>
    </citation>
    <scope>NUCLEOTIDE SEQUENCE</scope>
    <source>
        <strain evidence="8">CECT1137</strain>
    </source>
</reference>
<feature type="compositionally biased region" description="Low complexity" evidence="6">
    <location>
        <begin position="125"/>
        <end position="137"/>
    </location>
</feature>
<evidence type="ECO:0000256" key="1">
    <source>
        <dbReference type="ARBA" id="ARBA00004123"/>
    </source>
</evidence>
<dbReference type="GO" id="GO:0000976">
    <property type="term" value="F:transcription cis-regulatory region binding"/>
    <property type="evidence" value="ECO:0007669"/>
    <property type="project" value="TreeGrafter"/>
</dbReference>
<evidence type="ECO:0000256" key="5">
    <source>
        <dbReference type="ARBA" id="ARBA00023242"/>
    </source>
</evidence>
<protein>
    <submittedName>
        <fullName evidence="8">RHTO0S21e02080g1_1</fullName>
    </submittedName>
</protein>
<dbReference type="Gene3D" id="4.10.240.10">
    <property type="entry name" value="Zn(2)-C6 fungal-type DNA-binding domain"/>
    <property type="match status" value="1"/>
</dbReference>
<feature type="region of interest" description="Disordered" evidence="6">
    <location>
        <begin position="565"/>
        <end position="592"/>
    </location>
</feature>
<evidence type="ECO:0000313" key="8">
    <source>
        <dbReference type="EMBL" id="CDR48939.1"/>
    </source>
</evidence>
<dbReference type="SMART" id="SM00066">
    <property type="entry name" value="GAL4"/>
    <property type="match status" value="1"/>
</dbReference>
<gene>
    <name evidence="8" type="ORF">RHTO0S_21e02080g</name>
</gene>
<dbReference type="GO" id="GO:0005634">
    <property type="term" value="C:nucleus"/>
    <property type="evidence" value="ECO:0007669"/>
    <property type="project" value="UniProtKB-SubCell"/>
</dbReference>
<dbReference type="GO" id="GO:0000981">
    <property type="term" value="F:DNA-binding transcription factor activity, RNA polymerase II-specific"/>
    <property type="evidence" value="ECO:0007669"/>
    <property type="project" value="InterPro"/>
</dbReference>
<dbReference type="CDD" id="cd00067">
    <property type="entry name" value="GAL4"/>
    <property type="match status" value="1"/>
</dbReference>